<evidence type="ECO:0000313" key="1">
    <source>
        <dbReference type="EMBL" id="KQK84728.1"/>
    </source>
</evidence>
<protein>
    <submittedName>
        <fullName evidence="1">Uncharacterized protein</fullName>
    </submittedName>
</protein>
<dbReference type="AlphaFoldDB" id="A0A0Q3MQD8"/>
<accession>A0A0Q3MQD8</accession>
<sequence>MFAKNNASQLILIFNQQRIAFPAVTSNRQREMIKSETYERQTLQNFSTVQLEINELYTFPMKQKGCGMKMTRITFRQKPPVSGCALYIYLNREVEPQEEGGLLDPAHTGKRINLESSQYDMCIKLVNYRKNTCYTLLKSVVYEGKMLTEQKLTQRAVYVFTLLKHQDFR</sequence>
<organism evidence="1 2">
    <name type="scientific">Amazona aestiva</name>
    <name type="common">Blue-fronted Amazon parrot</name>
    <dbReference type="NCBI Taxonomy" id="12930"/>
    <lineage>
        <taxon>Eukaryota</taxon>
        <taxon>Metazoa</taxon>
        <taxon>Chordata</taxon>
        <taxon>Craniata</taxon>
        <taxon>Vertebrata</taxon>
        <taxon>Euteleostomi</taxon>
        <taxon>Archelosauria</taxon>
        <taxon>Archosauria</taxon>
        <taxon>Dinosauria</taxon>
        <taxon>Saurischia</taxon>
        <taxon>Theropoda</taxon>
        <taxon>Coelurosauria</taxon>
        <taxon>Aves</taxon>
        <taxon>Neognathae</taxon>
        <taxon>Neoaves</taxon>
        <taxon>Telluraves</taxon>
        <taxon>Australaves</taxon>
        <taxon>Psittaciformes</taxon>
        <taxon>Psittacidae</taxon>
        <taxon>Amazona</taxon>
    </lineage>
</organism>
<name>A0A0Q3MQD8_AMAAE</name>
<reference evidence="1 2" key="1">
    <citation type="submission" date="2015-10" db="EMBL/GenBank/DDBJ databases">
        <authorList>
            <person name="Gilbert D.G."/>
        </authorList>
    </citation>
    <scope>NUCLEOTIDE SEQUENCE [LARGE SCALE GENOMIC DNA]</scope>
    <source>
        <strain evidence="1">FVVF132</strain>
    </source>
</reference>
<comment type="caution">
    <text evidence="1">The sequence shown here is derived from an EMBL/GenBank/DDBJ whole genome shotgun (WGS) entry which is preliminary data.</text>
</comment>
<dbReference type="EMBL" id="LMAW01001002">
    <property type="protein sequence ID" value="KQK84728.1"/>
    <property type="molecule type" value="Genomic_DNA"/>
</dbReference>
<evidence type="ECO:0000313" key="2">
    <source>
        <dbReference type="Proteomes" id="UP000051836"/>
    </source>
</evidence>
<proteinExistence type="predicted"/>
<dbReference type="Proteomes" id="UP000051836">
    <property type="component" value="Unassembled WGS sequence"/>
</dbReference>
<keyword evidence="2" id="KW-1185">Reference proteome</keyword>
<gene>
    <name evidence="1" type="ORF">AAES_49766</name>
</gene>